<keyword evidence="2" id="KW-1185">Reference proteome</keyword>
<proteinExistence type="predicted"/>
<dbReference type="Proteomes" id="UP000799754">
    <property type="component" value="Unassembled WGS sequence"/>
</dbReference>
<name>A0ACB6RIY3_9PLEO</name>
<evidence type="ECO:0000313" key="2">
    <source>
        <dbReference type="Proteomes" id="UP000799754"/>
    </source>
</evidence>
<accession>A0ACB6RIY3</accession>
<comment type="caution">
    <text evidence="1">The sequence shown here is derived from an EMBL/GenBank/DDBJ whole genome shotgun (WGS) entry which is preliminary data.</text>
</comment>
<evidence type="ECO:0000313" key="1">
    <source>
        <dbReference type="EMBL" id="KAF2621870.1"/>
    </source>
</evidence>
<protein>
    <submittedName>
        <fullName evidence="1">Aliphatic nitrilase</fullName>
    </submittedName>
</protein>
<organism evidence="1 2">
    <name type="scientific">Macroventuria anomochaeta</name>
    <dbReference type="NCBI Taxonomy" id="301207"/>
    <lineage>
        <taxon>Eukaryota</taxon>
        <taxon>Fungi</taxon>
        <taxon>Dikarya</taxon>
        <taxon>Ascomycota</taxon>
        <taxon>Pezizomycotina</taxon>
        <taxon>Dothideomycetes</taxon>
        <taxon>Pleosporomycetidae</taxon>
        <taxon>Pleosporales</taxon>
        <taxon>Pleosporineae</taxon>
        <taxon>Didymellaceae</taxon>
        <taxon>Macroventuria</taxon>
    </lineage>
</organism>
<dbReference type="EMBL" id="MU006750">
    <property type="protein sequence ID" value="KAF2621870.1"/>
    <property type="molecule type" value="Genomic_DNA"/>
</dbReference>
<sequence length="343" mass="37784">MFHVRILLASLIYFSSAQAASNNTNLTVALVRVPPPDWPLPILEYNWGTTKPNLTSSVDAGIRYINEAKDNGANWIVFPELWFPGFPKGSEYNNWTSTHLPAYIENAMVVGGPEWNRLIDAIKGAEIYAGLTIAQKLGDNLFMAQALISPSGDELIFRHKLRPSGVERDIFSDGTIDQLKVITSSYGRVGMLECGEHWYPSMTFAMQAQTENFHLGAFPYMGDVGDDKYLWWEGAQANTGAVGLYSNLAGAYSFVSAIGHSFVVDPLAQVVASISANASFDEFPMLYHSLDTTGFNTSKTYDSDSQVSWGVLQQISDAFPKYIPAVEGSLVPKRNVSIQSLLR</sequence>
<reference evidence="1" key="1">
    <citation type="journal article" date="2020" name="Stud. Mycol.">
        <title>101 Dothideomycetes genomes: a test case for predicting lifestyles and emergence of pathogens.</title>
        <authorList>
            <person name="Haridas S."/>
            <person name="Albert R."/>
            <person name="Binder M."/>
            <person name="Bloem J."/>
            <person name="Labutti K."/>
            <person name="Salamov A."/>
            <person name="Andreopoulos B."/>
            <person name="Baker S."/>
            <person name="Barry K."/>
            <person name="Bills G."/>
            <person name="Bluhm B."/>
            <person name="Cannon C."/>
            <person name="Castanera R."/>
            <person name="Culley D."/>
            <person name="Daum C."/>
            <person name="Ezra D."/>
            <person name="Gonzalez J."/>
            <person name="Henrissat B."/>
            <person name="Kuo A."/>
            <person name="Liang C."/>
            <person name="Lipzen A."/>
            <person name="Lutzoni F."/>
            <person name="Magnuson J."/>
            <person name="Mondo S."/>
            <person name="Nolan M."/>
            <person name="Ohm R."/>
            <person name="Pangilinan J."/>
            <person name="Park H.-J."/>
            <person name="Ramirez L."/>
            <person name="Alfaro M."/>
            <person name="Sun H."/>
            <person name="Tritt A."/>
            <person name="Yoshinaga Y."/>
            <person name="Zwiers L.-H."/>
            <person name="Turgeon B."/>
            <person name="Goodwin S."/>
            <person name="Spatafora J."/>
            <person name="Crous P."/>
            <person name="Grigoriev I."/>
        </authorList>
    </citation>
    <scope>NUCLEOTIDE SEQUENCE</scope>
    <source>
        <strain evidence="1">CBS 525.71</strain>
    </source>
</reference>
<gene>
    <name evidence="1" type="ORF">BU25DRAFT_415715</name>
</gene>